<dbReference type="OrthoDB" id="9806342at2"/>
<keyword evidence="2" id="KW-0858">Xylan degradation</keyword>
<dbReference type="CDD" id="cd10941">
    <property type="entry name" value="CE4_PuuE_HpPgdA_like_2"/>
    <property type="match status" value="1"/>
</dbReference>
<dbReference type="InterPro" id="IPR050248">
    <property type="entry name" value="Polysacc_deacetylase_ArnD"/>
</dbReference>
<reference evidence="2 3" key="1">
    <citation type="journal article" date="2012" name="J. Bacteriol.">
        <title>Twenty-one genome sequences from Pseudomonas species and 19 genome sequences from diverse bacteria isolated from the rhizosphere and endosphere of Populus deltoides.</title>
        <authorList>
            <person name="Brown S.D."/>
            <person name="Utturkar S.M."/>
            <person name="Klingeman D.M."/>
            <person name="Johnson C.M."/>
            <person name="Martin S.L."/>
            <person name="Land M.L."/>
            <person name="Lu T.Y."/>
            <person name="Schadt C.W."/>
            <person name="Doktycz M.J."/>
            <person name="Pelletier D.A."/>
        </authorList>
    </citation>
    <scope>NUCLEOTIDE SEQUENCE [LARGE SCALE GENOMIC DNA]</scope>
    <source>
        <strain evidence="2 3">CF314</strain>
    </source>
</reference>
<dbReference type="GO" id="GO:0016798">
    <property type="term" value="F:hydrolase activity, acting on glycosyl bonds"/>
    <property type="evidence" value="ECO:0007669"/>
    <property type="project" value="UniProtKB-KW"/>
</dbReference>
<sequence>MVLLSFDIEEFDMPLEYKGEIPFEKQISISQTGLERILDILKKHQAKATFFSTVVFAENSKHLIGRLISEGHELASHTWFHSEFEEKHLKESREKLEELFSTEVTGLRMPRMMPVDEKAVEKAGYSYNSSINPTFLPGRYNNLKVSRIYFWKDNVMQIPASVSPNFRIPLFWLSFHNFPLSFYKKLASDTLKKDNYLNIYFHPWEFAEIKDEAFKLPGFTVKNSGKEMVERFDKFIGWLKNKNYTFGTFQEFQKRIES</sequence>
<comment type="caution">
    <text evidence="2">The sequence shown here is derived from an EMBL/GenBank/DDBJ whole genome shotgun (WGS) entry which is preliminary data.</text>
</comment>
<keyword evidence="2" id="KW-0378">Hydrolase</keyword>
<dbReference type="AlphaFoldDB" id="J2K4Q7"/>
<dbReference type="PANTHER" id="PTHR10587:SF137">
    <property type="entry name" value="4-DEOXY-4-FORMAMIDO-L-ARABINOSE-PHOSPHOUNDECAPRENOL DEFORMYLASE ARND-RELATED"/>
    <property type="match status" value="1"/>
</dbReference>
<dbReference type="Gene3D" id="3.20.20.370">
    <property type="entry name" value="Glycoside hydrolase/deacetylase"/>
    <property type="match status" value="1"/>
</dbReference>
<proteinExistence type="predicted"/>
<keyword evidence="3" id="KW-1185">Reference proteome</keyword>
<gene>
    <name evidence="2" type="ORF">PMI13_03765</name>
</gene>
<evidence type="ECO:0000313" key="3">
    <source>
        <dbReference type="Proteomes" id="UP000007509"/>
    </source>
</evidence>
<keyword evidence="2" id="KW-0326">Glycosidase</keyword>
<keyword evidence="2" id="KW-0119">Carbohydrate metabolism</keyword>
<evidence type="ECO:0000259" key="1">
    <source>
        <dbReference type="PROSITE" id="PS51677"/>
    </source>
</evidence>
<dbReference type="PANTHER" id="PTHR10587">
    <property type="entry name" value="GLYCOSYL TRANSFERASE-RELATED"/>
    <property type="match status" value="1"/>
</dbReference>
<name>J2K4Q7_9FLAO</name>
<dbReference type="InterPro" id="IPR002509">
    <property type="entry name" value="NODB_dom"/>
</dbReference>
<dbReference type="InterPro" id="IPR011330">
    <property type="entry name" value="Glyco_hydro/deAcase_b/a-brl"/>
</dbReference>
<dbReference type="PROSITE" id="PS51677">
    <property type="entry name" value="NODB"/>
    <property type="match status" value="1"/>
</dbReference>
<feature type="domain" description="NodB homology" evidence="1">
    <location>
        <begin position="1"/>
        <end position="247"/>
    </location>
</feature>
<dbReference type="PATRIC" id="fig|1144316.3.peg.3783"/>
<accession>J2K4Q7</accession>
<dbReference type="GO" id="GO:0016810">
    <property type="term" value="F:hydrolase activity, acting on carbon-nitrogen (but not peptide) bonds"/>
    <property type="evidence" value="ECO:0007669"/>
    <property type="project" value="InterPro"/>
</dbReference>
<dbReference type="EMBL" id="AKJY01000101">
    <property type="protein sequence ID" value="EJL68238.1"/>
    <property type="molecule type" value="Genomic_DNA"/>
</dbReference>
<dbReference type="Pfam" id="PF01522">
    <property type="entry name" value="Polysacc_deac_1"/>
    <property type="match status" value="1"/>
</dbReference>
<dbReference type="RefSeq" id="WP_007846533.1">
    <property type="nucleotide sequence ID" value="NZ_AKJY01000101.1"/>
</dbReference>
<evidence type="ECO:0000313" key="2">
    <source>
        <dbReference type="EMBL" id="EJL68238.1"/>
    </source>
</evidence>
<dbReference type="Proteomes" id="UP000007509">
    <property type="component" value="Unassembled WGS sequence"/>
</dbReference>
<protein>
    <submittedName>
        <fullName evidence="2">Putative xylanase/chitin deacetylase</fullName>
    </submittedName>
</protein>
<organism evidence="2 3">
    <name type="scientific">Chryseobacterium populi</name>
    <dbReference type="NCBI Taxonomy" id="1144316"/>
    <lineage>
        <taxon>Bacteria</taxon>
        <taxon>Pseudomonadati</taxon>
        <taxon>Bacteroidota</taxon>
        <taxon>Flavobacteriia</taxon>
        <taxon>Flavobacteriales</taxon>
        <taxon>Weeksellaceae</taxon>
        <taxon>Chryseobacterium group</taxon>
        <taxon>Chryseobacterium</taxon>
    </lineage>
</organism>
<dbReference type="InterPro" id="IPR045235">
    <property type="entry name" value="PuuE_HpPgdA-like"/>
</dbReference>
<dbReference type="SUPFAM" id="SSF88713">
    <property type="entry name" value="Glycoside hydrolase/deacetylase"/>
    <property type="match status" value="1"/>
</dbReference>
<keyword evidence="2" id="KW-0624">Polysaccharide degradation</keyword>
<dbReference type="GO" id="GO:0045493">
    <property type="term" value="P:xylan catabolic process"/>
    <property type="evidence" value="ECO:0007669"/>
    <property type="project" value="UniProtKB-KW"/>
</dbReference>